<reference evidence="2" key="1">
    <citation type="submission" date="2021-04" db="EMBL/GenBank/DDBJ databases">
        <title>Genome based classification of Actinospica acidithermotolerans sp. nov., an actinobacterium isolated from an Indonesian hot spring.</title>
        <authorList>
            <person name="Kusuma A.B."/>
            <person name="Putra K.E."/>
            <person name="Nafisah S."/>
            <person name="Loh J."/>
            <person name="Nouioui I."/>
            <person name="Goodfellow M."/>
        </authorList>
    </citation>
    <scope>NUCLEOTIDE SEQUENCE</scope>
    <source>
        <strain evidence="2">DSM 45618</strain>
    </source>
</reference>
<organism evidence="2 3">
    <name type="scientific">Actinocrinis puniceicyclus</name>
    <dbReference type="NCBI Taxonomy" id="977794"/>
    <lineage>
        <taxon>Bacteria</taxon>
        <taxon>Bacillati</taxon>
        <taxon>Actinomycetota</taxon>
        <taxon>Actinomycetes</taxon>
        <taxon>Catenulisporales</taxon>
        <taxon>Actinospicaceae</taxon>
        <taxon>Actinocrinis</taxon>
    </lineage>
</organism>
<keyword evidence="1" id="KW-1133">Transmembrane helix</keyword>
<comment type="caution">
    <text evidence="2">The sequence shown here is derived from an EMBL/GenBank/DDBJ whole genome shotgun (WGS) entry which is preliminary data.</text>
</comment>
<protein>
    <submittedName>
        <fullName evidence="2">Uncharacterized protein</fullName>
    </submittedName>
</protein>
<keyword evidence="3" id="KW-1185">Reference proteome</keyword>
<evidence type="ECO:0000313" key="3">
    <source>
        <dbReference type="Proteomes" id="UP000677913"/>
    </source>
</evidence>
<evidence type="ECO:0000313" key="2">
    <source>
        <dbReference type="EMBL" id="MBS2966974.1"/>
    </source>
</evidence>
<evidence type="ECO:0000256" key="1">
    <source>
        <dbReference type="SAM" id="Phobius"/>
    </source>
</evidence>
<dbReference type="Proteomes" id="UP000677913">
    <property type="component" value="Unassembled WGS sequence"/>
</dbReference>
<gene>
    <name evidence="2" type="ORF">KGA66_28330</name>
</gene>
<keyword evidence="1" id="KW-0472">Membrane</keyword>
<accession>A0A8J7WVM1</accession>
<dbReference type="RefSeq" id="WP_211472552.1">
    <property type="nucleotide sequence ID" value="NZ_JAGSXH010000242.1"/>
</dbReference>
<sequence>MCLIDAPTPPAVPRLPAVFRDPQAVLQHLETFLHAWALPLFAAISTCMAAYAAAGVLIRARRNRAFADDARVIDISAPPEAALSGGQALWANLLGLHRPRLARLLHGQPHLGFEYGCGSLRVRVRGL</sequence>
<proteinExistence type="predicted"/>
<dbReference type="EMBL" id="JAGSXH010000242">
    <property type="protein sequence ID" value="MBS2966974.1"/>
    <property type="molecule type" value="Genomic_DNA"/>
</dbReference>
<feature type="transmembrane region" description="Helical" evidence="1">
    <location>
        <begin position="36"/>
        <end position="58"/>
    </location>
</feature>
<name>A0A8J7WVM1_9ACTN</name>
<dbReference type="AlphaFoldDB" id="A0A8J7WVM1"/>
<keyword evidence="1" id="KW-0812">Transmembrane</keyword>